<dbReference type="AlphaFoldDB" id="A0A2X1BDK4"/>
<gene>
    <name evidence="3" type="ORF">NCTC11166_02861</name>
</gene>
<dbReference type="InterPro" id="IPR012495">
    <property type="entry name" value="TadE-like_dom"/>
</dbReference>
<evidence type="ECO:0000313" key="4">
    <source>
        <dbReference type="Proteomes" id="UP000251186"/>
    </source>
</evidence>
<keyword evidence="1" id="KW-0472">Membrane</keyword>
<keyword evidence="1" id="KW-0812">Transmembrane</keyword>
<name>A0A2X1BDK4_BREVE</name>
<organism evidence="3 4">
    <name type="scientific">Brevundimonas vesicularis</name>
    <name type="common">Pseudomonas vesicularis</name>
    <dbReference type="NCBI Taxonomy" id="41276"/>
    <lineage>
        <taxon>Bacteria</taxon>
        <taxon>Pseudomonadati</taxon>
        <taxon>Pseudomonadota</taxon>
        <taxon>Alphaproteobacteria</taxon>
        <taxon>Caulobacterales</taxon>
        <taxon>Caulobacteraceae</taxon>
        <taxon>Brevundimonas</taxon>
    </lineage>
</organism>
<dbReference type="Proteomes" id="UP000251186">
    <property type="component" value="Unassembled WGS sequence"/>
</dbReference>
<keyword evidence="1" id="KW-1133">Transmembrane helix</keyword>
<proteinExistence type="predicted"/>
<evidence type="ECO:0000313" key="3">
    <source>
        <dbReference type="EMBL" id="SPU55463.1"/>
    </source>
</evidence>
<dbReference type="RefSeq" id="WP_112863384.1">
    <property type="nucleotide sequence ID" value="NZ_UAQP01000014.1"/>
</dbReference>
<evidence type="ECO:0000259" key="2">
    <source>
        <dbReference type="Pfam" id="PF07811"/>
    </source>
</evidence>
<feature type="transmembrane region" description="Helical" evidence="1">
    <location>
        <begin position="21"/>
        <end position="40"/>
    </location>
</feature>
<feature type="domain" description="TadE-like" evidence="2">
    <location>
        <begin position="20"/>
        <end position="61"/>
    </location>
</feature>
<dbReference type="Pfam" id="PF07811">
    <property type="entry name" value="TadE"/>
    <property type="match status" value="1"/>
</dbReference>
<evidence type="ECO:0000256" key="1">
    <source>
        <dbReference type="SAM" id="Phobius"/>
    </source>
</evidence>
<accession>A0A2X1BDK4</accession>
<protein>
    <submittedName>
        <fullName evidence="3">Flp pilus assembly protein TadG</fullName>
    </submittedName>
</protein>
<reference evidence="3 4" key="1">
    <citation type="submission" date="2018-06" db="EMBL/GenBank/DDBJ databases">
        <authorList>
            <consortium name="Pathogen Informatics"/>
            <person name="Doyle S."/>
        </authorList>
    </citation>
    <scope>NUCLEOTIDE SEQUENCE [LARGE SCALE GENOMIC DNA]</scope>
    <source>
        <strain evidence="3 4">NCTC11166</strain>
    </source>
</reference>
<dbReference type="EMBL" id="UAQP01000014">
    <property type="protein sequence ID" value="SPU55463.1"/>
    <property type="molecule type" value="Genomic_DNA"/>
</dbReference>
<sequence length="183" mass="20462">MRPKPLERYVWKRLARDTRGVAAIEFAFLAPVLIVMYFAMVEYCQAYMALKRTDHVAAMVADLTSQNDKFVKSQIEDVFAIGDVIMAPFATTTLTQRVSSVSRVNATTYRVDWSIGKGIASKLTVAEAKVPDDMLAQGESVIIAEANYDFDSPFDQIAPAATRFKRMAYLRPRTTDLIVCSDC</sequence>